<dbReference type="PANTHER" id="PTHR43649:SF33">
    <property type="entry name" value="POLYGALACTURONAN_RHAMNOGALACTURONAN-BINDING PROTEIN YTCQ"/>
    <property type="match status" value="1"/>
</dbReference>
<dbReference type="Proteomes" id="UP000300879">
    <property type="component" value="Chromosome"/>
</dbReference>
<reference evidence="6 7" key="1">
    <citation type="submission" date="2019-05" db="EMBL/GenBank/DDBJ databases">
        <authorList>
            <person name="Chen C."/>
        </authorList>
    </citation>
    <scope>NUCLEOTIDE SEQUENCE [LARGE SCALE GENOMIC DNA]</scope>
    <source>
        <strain evidence="6 7">HB172198</strain>
    </source>
</reference>
<dbReference type="InterPro" id="IPR006059">
    <property type="entry name" value="SBP"/>
</dbReference>
<dbReference type="Pfam" id="PF01547">
    <property type="entry name" value="SBP_bac_1"/>
    <property type="match status" value="1"/>
</dbReference>
<dbReference type="InterPro" id="IPR050490">
    <property type="entry name" value="Bact_solute-bd_prot1"/>
</dbReference>
<organism evidence="6 7">
    <name type="scientific">Paenibacillus algicola</name>
    <dbReference type="NCBI Taxonomy" id="2565926"/>
    <lineage>
        <taxon>Bacteria</taxon>
        <taxon>Bacillati</taxon>
        <taxon>Bacillota</taxon>
        <taxon>Bacilli</taxon>
        <taxon>Bacillales</taxon>
        <taxon>Paenibacillaceae</taxon>
        <taxon>Paenibacillus</taxon>
    </lineage>
</organism>
<evidence type="ECO:0000313" key="7">
    <source>
        <dbReference type="Proteomes" id="UP000300879"/>
    </source>
</evidence>
<proteinExistence type="predicted"/>
<keyword evidence="7" id="KW-1185">Reference proteome</keyword>
<dbReference type="RefSeq" id="WP_138227406.1">
    <property type="nucleotide sequence ID" value="NZ_CP040396.1"/>
</dbReference>
<keyword evidence="1" id="KW-1003">Cell membrane</keyword>
<keyword evidence="2" id="KW-0732">Signal</keyword>
<dbReference type="PROSITE" id="PS51257">
    <property type="entry name" value="PROKAR_LIPOPROTEIN"/>
    <property type="match status" value="1"/>
</dbReference>
<dbReference type="OrthoDB" id="9787283at2"/>
<keyword evidence="6" id="KW-0762">Sugar transport</keyword>
<evidence type="ECO:0000256" key="3">
    <source>
        <dbReference type="ARBA" id="ARBA00023136"/>
    </source>
</evidence>
<dbReference type="EMBL" id="CP040396">
    <property type="protein sequence ID" value="QCT04751.1"/>
    <property type="molecule type" value="Genomic_DNA"/>
</dbReference>
<dbReference type="PANTHER" id="PTHR43649">
    <property type="entry name" value="ARABINOSE-BINDING PROTEIN-RELATED"/>
    <property type="match status" value="1"/>
</dbReference>
<dbReference type="SUPFAM" id="SSF53850">
    <property type="entry name" value="Periplasmic binding protein-like II"/>
    <property type="match status" value="1"/>
</dbReference>
<keyword evidence="6" id="KW-0813">Transport</keyword>
<dbReference type="CDD" id="cd13580">
    <property type="entry name" value="PBP2_AlgQ_like_1"/>
    <property type="match status" value="1"/>
</dbReference>
<dbReference type="KEGG" id="palo:E6C60_4046"/>
<accession>A0A4P8XS85</accession>
<keyword evidence="5" id="KW-0449">Lipoprotein</keyword>
<dbReference type="AlphaFoldDB" id="A0A4P8XS85"/>
<keyword evidence="4" id="KW-0564">Palmitate</keyword>
<evidence type="ECO:0000256" key="1">
    <source>
        <dbReference type="ARBA" id="ARBA00022475"/>
    </source>
</evidence>
<evidence type="ECO:0000256" key="5">
    <source>
        <dbReference type="ARBA" id="ARBA00023288"/>
    </source>
</evidence>
<protein>
    <submittedName>
        <fullName evidence="6">Putative multiple sugar transport system substrate-binding protein YtcQ</fullName>
    </submittedName>
</protein>
<gene>
    <name evidence="6" type="ORF">E6C60_4046</name>
</gene>
<evidence type="ECO:0000256" key="2">
    <source>
        <dbReference type="ARBA" id="ARBA00022729"/>
    </source>
</evidence>
<name>A0A4P8XS85_9BACL</name>
<evidence type="ECO:0000256" key="4">
    <source>
        <dbReference type="ARBA" id="ARBA00023139"/>
    </source>
</evidence>
<sequence>MKKKTKAFTLLSTAVLVGVVGCSNGGSSATPAKTPDSSSSEPFELSLQFHHESQVPENDSRILKMIEEYTNTNINVIGVPSSSNTEKFSVTVASGNFPSAIKAFYEVPVVNAIKSGVFWEIGPYLKDYPNLSAIKPQVYDNLKVQGKIYGIPSVRDLARNTITYRKDWLEKLGLPEPATVDEFYNMLKAFTTQDPDGNGKDDTYGLIESNSLANFDMIAGFFGAPNQWGVEDGKLIPSFQTEAYLEALQFYRKLFDEKIINQDFPITSYENWFKLWDTAKAGAMKQVTTVALHRERGAQKIDPDAKVGMVSLIEGPRGTQIFSESGSNGFFLISKSAVKTEEELKKVLDFFDKLMDEEMSNIFTWGIEGETYAIKDGKAEHTDKEGFSRLMSPYTQLSVGMLTENATPGVLHPLEQLALDMNKENEAVAVANPALTLDSETNTEKGAQLKKIIEDARVRFILGEIDEAAWQAAIDQWKKDGGQQIMDEFTAAYNASNK</sequence>
<dbReference type="Gene3D" id="3.40.190.10">
    <property type="entry name" value="Periplasmic binding protein-like II"/>
    <property type="match status" value="2"/>
</dbReference>
<evidence type="ECO:0000313" key="6">
    <source>
        <dbReference type="EMBL" id="QCT04751.1"/>
    </source>
</evidence>
<keyword evidence="3" id="KW-0472">Membrane</keyword>